<evidence type="ECO:0000313" key="1">
    <source>
        <dbReference type="EMBL" id="HDX30643.1"/>
    </source>
</evidence>
<sequence length="89" mass="10024">MKAIFKSTQIDLHCQAANQCVDAVTMRAGIQKRSTVHRRALPAFTEAKPGIAALPINITRLTQHVCYNRASRKFQNIEWLSPDASFKKL</sequence>
<comment type="caution">
    <text evidence="1">The sequence shown here is derived from an EMBL/GenBank/DDBJ whole genome shotgun (WGS) entry which is preliminary data.</text>
</comment>
<protein>
    <submittedName>
        <fullName evidence="1">Uncharacterized protein</fullName>
    </submittedName>
</protein>
<organism evidence="1">
    <name type="scientific">Caldilinea aerophila</name>
    <dbReference type="NCBI Taxonomy" id="133453"/>
    <lineage>
        <taxon>Bacteria</taxon>
        <taxon>Bacillati</taxon>
        <taxon>Chloroflexota</taxon>
        <taxon>Caldilineae</taxon>
        <taxon>Caldilineales</taxon>
        <taxon>Caldilineaceae</taxon>
        <taxon>Caldilinea</taxon>
    </lineage>
</organism>
<accession>A0A7C1J999</accession>
<gene>
    <name evidence="1" type="ORF">ENQ20_04020</name>
</gene>
<name>A0A7C1J999_9CHLR</name>
<dbReference type="EMBL" id="DSMG01000045">
    <property type="protein sequence ID" value="HDX30643.1"/>
    <property type="molecule type" value="Genomic_DNA"/>
</dbReference>
<proteinExistence type="predicted"/>
<dbReference type="AlphaFoldDB" id="A0A7C1J999"/>
<reference evidence="1" key="1">
    <citation type="journal article" date="2020" name="mSystems">
        <title>Genome- and Community-Level Interaction Insights into Carbon Utilization and Element Cycling Functions of Hydrothermarchaeota in Hydrothermal Sediment.</title>
        <authorList>
            <person name="Zhou Z."/>
            <person name="Liu Y."/>
            <person name="Xu W."/>
            <person name="Pan J."/>
            <person name="Luo Z.H."/>
            <person name="Li M."/>
        </authorList>
    </citation>
    <scope>NUCLEOTIDE SEQUENCE [LARGE SCALE GENOMIC DNA]</scope>
    <source>
        <strain evidence="1">SpSt-289</strain>
    </source>
</reference>